<dbReference type="PANTHER" id="PTHR42829:SF2">
    <property type="entry name" value="NADH-UBIQUINONE OXIDOREDUCTASE CHAIN 5"/>
    <property type="match status" value="1"/>
</dbReference>
<dbReference type="PRINTS" id="PR01434">
    <property type="entry name" value="NADHDHGNASE5"/>
</dbReference>
<feature type="transmembrane region" description="Helical" evidence="6">
    <location>
        <begin position="396"/>
        <end position="415"/>
    </location>
</feature>
<dbReference type="GO" id="GO:0008137">
    <property type="term" value="F:NADH dehydrogenase (ubiquinone) activity"/>
    <property type="evidence" value="ECO:0007669"/>
    <property type="project" value="InterPro"/>
</dbReference>
<feature type="transmembrane region" description="Helical" evidence="6">
    <location>
        <begin position="267"/>
        <end position="284"/>
    </location>
</feature>
<organism evidence="8 9">
    <name type="scientific">Paenibacillus protaetiae</name>
    <dbReference type="NCBI Taxonomy" id="2509456"/>
    <lineage>
        <taxon>Bacteria</taxon>
        <taxon>Bacillati</taxon>
        <taxon>Bacillota</taxon>
        <taxon>Bacilli</taxon>
        <taxon>Bacillales</taxon>
        <taxon>Paenibacillaceae</taxon>
        <taxon>Paenibacillus</taxon>
    </lineage>
</organism>
<accession>A0A4P6EY15</accession>
<evidence type="ECO:0000313" key="8">
    <source>
        <dbReference type="EMBL" id="QAY67716.1"/>
    </source>
</evidence>
<feature type="transmembrane region" description="Helical" evidence="6">
    <location>
        <begin position="48"/>
        <end position="67"/>
    </location>
</feature>
<evidence type="ECO:0000256" key="6">
    <source>
        <dbReference type="SAM" id="Phobius"/>
    </source>
</evidence>
<dbReference type="InterPro" id="IPR001750">
    <property type="entry name" value="ND/Mrp_TM"/>
</dbReference>
<dbReference type="GO" id="GO:0003954">
    <property type="term" value="F:NADH dehydrogenase activity"/>
    <property type="evidence" value="ECO:0007669"/>
    <property type="project" value="TreeGrafter"/>
</dbReference>
<feature type="transmembrane region" description="Helical" evidence="6">
    <location>
        <begin position="435"/>
        <end position="456"/>
    </location>
</feature>
<gene>
    <name evidence="8" type="ORF">ET464_16330</name>
</gene>
<dbReference type="AlphaFoldDB" id="A0A4P6EY15"/>
<evidence type="ECO:0000256" key="3">
    <source>
        <dbReference type="ARBA" id="ARBA00022989"/>
    </source>
</evidence>
<feature type="transmembrane region" description="Helical" evidence="6">
    <location>
        <begin position="146"/>
        <end position="173"/>
    </location>
</feature>
<reference evidence="8 9" key="1">
    <citation type="submission" date="2019-01" db="EMBL/GenBank/DDBJ databases">
        <title>Genome sequencing of strain FW100M-2.</title>
        <authorList>
            <person name="Heo J."/>
            <person name="Kim S.-J."/>
            <person name="Kim J.-S."/>
            <person name="Hong S.-B."/>
            <person name="Kwon S.-W."/>
        </authorList>
    </citation>
    <scope>NUCLEOTIDE SEQUENCE [LARGE SCALE GENOMIC DNA]</scope>
    <source>
        <strain evidence="8 9">FW100M-2</strain>
    </source>
</reference>
<feature type="transmembrane region" description="Helical" evidence="6">
    <location>
        <begin position="296"/>
        <end position="317"/>
    </location>
</feature>
<keyword evidence="4 6" id="KW-0472">Membrane</keyword>
<feature type="transmembrane region" description="Helical" evidence="6">
    <location>
        <begin position="185"/>
        <end position="203"/>
    </location>
</feature>
<feature type="transmembrane region" description="Helical" evidence="6">
    <location>
        <begin position="73"/>
        <end position="91"/>
    </location>
</feature>
<dbReference type="Pfam" id="PF00361">
    <property type="entry name" value="Proton_antipo_M"/>
    <property type="match status" value="1"/>
</dbReference>
<dbReference type="Proteomes" id="UP000293568">
    <property type="component" value="Chromosome"/>
</dbReference>
<proteinExistence type="predicted"/>
<feature type="transmembrane region" description="Helical" evidence="6">
    <location>
        <begin position="329"/>
        <end position="353"/>
    </location>
</feature>
<evidence type="ECO:0000256" key="4">
    <source>
        <dbReference type="ARBA" id="ARBA00023136"/>
    </source>
</evidence>
<dbReference type="OrthoDB" id="9807568at2"/>
<evidence type="ECO:0000259" key="7">
    <source>
        <dbReference type="Pfam" id="PF00361"/>
    </source>
</evidence>
<dbReference type="GO" id="GO:0005886">
    <property type="term" value="C:plasma membrane"/>
    <property type="evidence" value="ECO:0007669"/>
    <property type="project" value="UniProtKB-SubCell"/>
</dbReference>
<dbReference type="RefSeq" id="WP_129442765.1">
    <property type="nucleotide sequence ID" value="NZ_CP035492.1"/>
</dbReference>
<dbReference type="InterPro" id="IPR003945">
    <property type="entry name" value="NU5C-like"/>
</dbReference>
<feature type="transmembrane region" description="Helical" evidence="6">
    <location>
        <begin position="20"/>
        <end position="41"/>
    </location>
</feature>
<feature type="transmembrane region" description="Helical" evidence="6">
    <location>
        <begin position="215"/>
        <end position="236"/>
    </location>
</feature>
<evidence type="ECO:0000256" key="1">
    <source>
        <dbReference type="ARBA" id="ARBA00004651"/>
    </source>
</evidence>
<feature type="transmembrane region" description="Helical" evidence="6">
    <location>
        <begin position="103"/>
        <end position="126"/>
    </location>
</feature>
<evidence type="ECO:0000256" key="2">
    <source>
        <dbReference type="ARBA" id="ARBA00022692"/>
    </source>
</evidence>
<evidence type="ECO:0000256" key="5">
    <source>
        <dbReference type="RuleBase" id="RU000320"/>
    </source>
</evidence>
<dbReference type="EMBL" id="CP035492">
    <property type="protein sequence ID" value="QAY67716.1"/>
    <property type="molecule type" value="Genomic_DNA"/>
</dbReference>
<keyword evidence="2 5" id="KW-0812">Transmembrane</keyword>
<protein>
    <recommendedName>
        <fullName evidence="7">NADH:quinone oxidoreductase/Mrp antiporter transmembrane domain-containing protein</fullName>
    </recommendedName>
</protein>
<keyword evidence="9" id="KW-1185">Reference proteome</keyword>
<feature type="domain" description="NADH:quinone oxidoreductase/Mrp antiporter transmembrane" evidence="7">
    <location>
        <begin position="66"/>
        <end position="340"/>
    </location>
</feature>
<sequence>MNFGGYSLYISFELNNMSALMLAVAALASLTVHVLSAWSIWKDSRITAYYSYLSLFSFAVYGLMIAGDMLTLLVFWGLAGAGGFLIAGYDDANENSREAAKRLFIMANMSSVALLFAVILLFWYMPDHALDFTSIHNLFQGHAGKAASGIITGIALLLTASAASFAGLFPLHMWQPAAIKSREPFRYALPGLLMPAAAVYLLAKTYDLFAASPDAGAVLAYAGGITALLSAVIAAAQNGSLKAVSYVLGAQTGLAFLVIGAGSAAGGLYMLIAGITGFFLLNSFAQQDTYKKNRLLRLAGCLGALALSEFPLLIGYWSSSVGLKALYSYNPYLFVVALAAVLFKALALAPVWLKQLQRIPAASGPAVRSAKPAASAESEQLFRLADRPAVPAPPKAVMIAVGAVYALCGISAGFVQHPWTSRMASWIGSGQEAGSAAAAVAGIGAVSLLGLLLGWLTYRRQSARLTEDKQRGWLIRLLQEEWYIPRLIHYAASVPLKAAGRALQAFDDYIVGRRFW</sequence>
<keyword evidence="3 6" id="KW-1133">Transmembrane helix</keyword>
<dbReference type="GO" id="GO:0015990">
    <property type="term" value="P:electron transport coupled proton transport"/>
    <property type="evidence" value="ECO:0007669"/>
    <property type="project" value="TreeGrafter"/>
</dbReference>
<comment type="subcellular location">
    <subcellularLocation>
        <location evidence="1">Cell membrane</location>
        <topology evidence="1">Multi-pass membrane protein</topology>
    </subcellularLocation>
    <subcellularLocation>
        <location evidence="5">Membrane</location>
        <topology evidence="5">Multi-pass membrane protein</topology>
    </subcellularLocation>
</comment>
<dbReference type="PANTHER" id="PTHR42829">
    <property type="entry name" value="NADH-UBIQUINONE OXIDOREDUCTASE CHAIN 5"/>
    <property type="match status" value="1"/>
</dbReference>
<dbReference type="GO" id="GO:0042773">
    <property type="term" value="P:ATP synthesis coupled electron transport"/>
    <property type="evidence" value="ECO:0007669"/>
    <property type="project" value="InterPro"/>
</dbReference>
<dbReference type="KEGG" id="pprt:ET464_16330"/>
<name>A0A4P6EY15_9BACL</name>
<evidence type="ECO:0000313" key="9">
    <source>
        <dbReference type="Proteomes" id="UP000293568"/>
    </source>
</evidence>